<keyword evidence="6" id="KW-1185">Reference proteome</keyword>
<dbReference type="InterPro" id="IPR035994">
    <property type="entry name" value="Nucleoside_phosphorylase_sf"/>
</dbReference>
<dbReference type="Gene3D" id="3.40.50.1580">
    <property type="entry name" value="Nucleoside phosphorylase domain"/>
    <property type="match status" value="1"/>
</dbReference>
<dbReference type="SUPFAM" id="SSF53167">
    <property type="entry name" value="Purine and uridine phosphorylases"/>
    <property type="match status" value="1"/>
</dbReference>
<evidence type="ECO:0000313" key="6">
    <source>
        <dbReference type="Proteomes" id="UP001432222"/>
    </source>
</evidence>
<dbReference type="RefSeq" id="WP_328955556.1">
    <property type="nucleotide sequence ID" value="NZ_CP108110.1"/>
</dbReference>
<dbReference type="PANTHER" id="PTHR46832:SF2">
    <property type="entry name" value="FUTALOSINE HYDROLASE"/>
    <property type="match status" value="1"/>
</dbReference>
<dbReference type="NCBIfam" id="NF006087">
    <property type="entry name" value="PRK08236.1"/>
    <property type="match status" value="1"/>
</dbReference>
<organism evidence="5 6">
    <name type="scientific">Kitasatospora purpeofusca</name>
    <dbReference type="NCBI Taxonomy" id="67352"/>
    <lineage>
        <taxon>Bacteria</taxon>
        <taxon>Bacillati</taxon>
        <taxon>Actinomycetota</taxon>
        <taxon>Actinomycetes</taxon>
        <taxon>Kitasatosporales</taxon>
        <taxon>Streptomycetaceae</taxon>
        <taxon>Kitasatospora</taxon>
    </lineage>
</organism>
<comment type="function">
    <text evidence="1">Catalyzes the hydrolysis of futalosine (FL) to dehypoxanthine futalosine (DHFL) and hypoxanthine, a step in the biosynthesis of menaquinone (MK, vitamin K2).</text>
</comment>
<protein>
    <recommendedName>
        <fullName evidence="1 2">Futalosine hydrolase</fullName>
        <shortName evidence="1">FL hydrolase</shortName>
        <ecNumber evidence="1 2">3.2.2.26</ecNumber>
    </recommendedName>
    <alternativeName>
        <fullName evidence="1">Futalosine nucleosidase</fullName>
    </alternativeName>
    <alternativeName>
        <fullName evidence="1">Menaquinone biosynthetic enzyme MqnB</fullName>
    </alternativeName>
</protein>
<dbReference type="EC" id="3.2.2.26" evidence="1 2"/>
<proteinExistence type="inferred from homology"/>
<name>A0ABZ1U1V9_9ACTN</name>
<feature type="domain" description="Nucleoside phosphorylase" evidence="4">
    <location>
        <begin position="18"/>
        <end position="229"/>
    </location>
</feature>
<evidence type="ECO:0000256" key="2">
    <source>
        <dbReference type="NCBIfam" id="TIGR03664"/>
    </source>
</evidence>
<dbReference type="GO" id="GO:0016798">
    <property type="term" value="F:hydrolase activity, acting on glycosyl bonds"/>
    <property type="evidence" value="ECO:0007669"/>
    <property type="project" value="UniProtKB-KW"/>
</dbReference>
<keyword evidence="5" id="KW-0326">Glycosidase</keyword>
<keyword evidence="1" id="KW-0474">Menaquinone biosynthesis</keyword>
<feature type="region of interest" description="Disordered" evidence="3">
    <location>
        <begin position="255"/>
        <end position="291"/>
    </location>
</feature>
<accession>A0ABZ1U1V9</accession>
<dbReference type="EMBL" id="CP108110">
    <property type="protein sequence ID" value="WUQ84725.1"/>
    <property type="molecule type" value="Genomic_DNA"/>
</dbReference>
<comment type="catalytic activity">
    <reaction evidence="1">
        <text>futalosine + H2O = dehypoxanthine futalosine + hypoxanthine</text>
        <dbReference type="Rhea" id="RHEA:25904"/>
        <dbReference type="ChEBI" id="CHEBI:15377"/>
        <dbReference type="ChEBI" id="CHEBI:17368"/>
        <dbReference type="ChEBI" id="CHEBI:58863"/>
        <dbReference type="ChEBI" id="CHEBI:58864"/>
        <dbReference type="EC" id="3.2.2.26"/>
    </reaction>
</comment>
<dbReference type="NCBIfam" id="TIGR03664">
    <property type="entry name" value="fut_nucase"/>
    <property type="match status" value="1"/>
</dbReference>
<comment type="similarity">
    <text evidence="1">Belongs to the PNP/UDP phosphorylase family. Futalosine hydrolase subfamily.</text>
</comment>
<sequence>MTVRLPGEQPGPARARLLVVVAVPAEAEAVLRGLGGAARRVPLPGGALDRVAHPSGATVDVLAGGVGPGAAAAAAATALTTLTALGADRYDLVLSAGIAGGFAPRAPIGTTVVATAIVAADLGAETPEGFADVTELGFGTVRHTPAPDTVALVAEALRAAGVDTLATGAVLTVSTVTGSAGRAAALTARHPDAVAEAMEGFGVAEAAARHGVPAFELRTVSNPVGPRDRSAWRIGEALGALERAFAALPYPALPVPTPLAPAAEPQTAGQPQSPRADPPGPRRAPKEAGRG</sequence>
<keyword evidence="1 5" id="KW-0378">Hydrolase</keyword>
<evidence type="ECO:0000256" key="1">
    <source>
        <dbReference type="HAMAP-Rule" id="MF_00991"/>
    </source>
</evidence>
<dbReference type="InterPro" id="IPR000845">
    <property type="entry name" value="Nucleoside_phosphorylase_d"/>
</dbReference>
<dbReference type="CDD" id="cd17766">
    <property type="entry name" value="futalosine_nucleosidase_MqnB"/>
    <property type="match status" value="1"/>
</dbReference>
<dbReference type="PANTHER" id="PTHR46832">
    <property type="entry name" value="5'-METHYLTHIOADENOSINE/S-ADENOSYLHOMOCYSTEINE NUCLEOSIDASE"/>
    <property type="match status" value="1"/>
</dbReference>
<evidence type="ECO:0000259" key="4">
    <source>
        <dbReference type="Pfam" id="PF01048"/>
    </source>
</evidence>
<dbReference type="Proteomes" id="UP001432222">
    <property type="component" value="Chromosome"/>
</dbReference>
<evidence type="ECO:0000313" key="5">
    <source>
        <dbReference type="EMBL" id="WUQ84725.1"/>
    </source>
</evidence>
<dbReference type="HAMAP" id="MF_00991">
    <property type="entry name" value="MqnB"/>
    <property type="match status" value="1"/>
</dbReference>
<comment type="pathway">
    <text evidence="1">Quinol/quinone metabolism; menaquinone biosynthesis.</text>
</comment>
<reference evidence="5" key="1">
    <citation type="submission" date="2022-10" db="EMBL/GenBank/DDBJ databases">
        <title>The complete genomes of actinobacterial strains from the NBC collection.</title>
        <authorList>
            <person name="Joergensen T.S."/>
            <person name="Alvarez Arevalo M."/>
            <person name="Sterndorff E.B."/>
            <person name="Faurdal D."/>
            <person name="Vuksanovic O."/>
            <person name="Mourched A.-S."/>
            <person name="Charusanti P."/>
            <person name="Shaw S."/>
            <person name="Blin K."/>
            <person name="Weber T."/>
        </authorList>
    </citation>
    <scope>NUCLEOTIDE SEQUENCE</scope>
    <source>
        <strain evidence="5">NBC_00222</strain>
    </source>
</reference>
<dbReference type="InterPro" id="IPR019963">
    <property type="entry name" value="FL_hydrolase_MqnB"/>
</dbReference>
<dbReference type="Pfam" id="PF01048">
    <property type="entry name" value="PNP_UDP_1"/>
    <property type="match status" value="1"/>
</dbReference>
<gene>
    <name evidence="1" type="primary">mqnB</name>
    <name evidence="5" type="ORF">OHA16_18190</name>
</gene>
<evidence type="ECO:0000256" key="3">
    <source>
        <dbReference type="SAM" id="MobiDB-lite"/>
    </source>
</evidence>